<dbReference type="PANTHER" id="PTHR46623:SF6">
    <property type="entry name" value="ALPHA_BETA-HYDROLASES SUPERFAMILY PROTEIN"/>
    <property type="match status" value="1"/>
</dbReference>
<dbReference type="Pfam" id="PF01738">
    <property type="entry name" value="DLH"/>
    <property type="match status" value="1"/>
</dbReference>
<evidence type="ECO:0000313" key="3">
    <source>
        <dbReference type="Proteomes" id="UP000235703"/>
    </source>
</evidence>
<dbReference type="InterPro" id="IPR029058">
    <property type="entry name" value="AB_hydrolase_fold"/>
</dbReference>
<reference evidence="2 3" key="1">
    <citation type="submission" date="2017-09" db="EMBL/GenBank/DDBJ databases">
        <title>Bacterial strain isolated from the female urinary microbiota.</title>
        <authorList>
            <person name="Thomas-White K."/>
            <person name="Kumar N."/>
            <person name="Forster S."/>
            <person name="Putonti C."/>
            <person name="Lawley T."/>
            <person name="Wolfe A.J."/>
        </authorList>
    </citation>
    <scope>NUCLEOTIDE SEQUENCE [LARGE SCALE GENOMIC DNA]</scope>
    <source>
        <strain evidence="2 3">UMB0680</strain>
    </source>
</reference>
<organism evidence="2 3">
    <name type="scientific">Brevibacterium luteolum</name>
    <dbReference type="NCBI Taxonomy" id="199591"/>
    <lineage>
        <taxon>Bacteria</taxon>
        <taxon>Bacillati</taxon>
        <taxon>Actinomycetota</taxon>
        <taxon>Actinomycetes</taxon>
        <taxon>Micrococcales</taxon>
        <taxon>Brevibacteriaceae</taxon>
        <taxon>Brevibacterium</taxon>
    </lineage>
</organism>
<dbReference type="RefSeq" id="WP_102162381.1">
    <property type="nucleotide sequence ID" value="NZ_PNFZ01000005.1"/>
</dbReference>
<gene>
    <name evidence="2" type="ORF">CJ198_09435</name>
</gene>
<feature type="domain" description="Dienelactone hydrolase" evidence="1">
    <location>
        <begin position="5"/>
        <end position="188"/>
    </location>
</feature>
<protein>
    <submittedName>
        <fullName evidence="2">Dienelactone hydrolase</fullName>
    </submittedName>
</protein>
<keyword evidence="3" id="KW-1185">Reference proteome</keyword>
<dbReference type="Gene3D" id="3.40.50.1820">
    <property type="entry name" value="alpha/beta hydrolase"/>
    <property type="match status" value="1"/>
</dbReference>
<sequence>MADLVLFHSALGLTEGMSQLAAQFSDAGHAVHTPDYYDGHVFDSVEAGIAYRDGVGFPELAKKAASLIADLEGPLVFGGWSLGAAMAQSMGKRDPRAVGALLFHAGGVPKKTSWQAGVPLQIHYAIGDEWIDAGAPELLVASVAEAGASAAQFVYPGDAHLFTDPSAPEYDEDLACLLMARVQSFLAEEVDRDRP</sequence>
<evidence type="ECO:0000313" key="2">
    <source>
        <dbReference type="EMBL" id="PMB97624.1"/>
    </source>
</evidence>
<comment type="caution">
    <text evidence="2">The sequence shown here is derived from an EMBL/GenBank/DDBJ whole genome shotgun (WGS) entry which is preliminary data.</text>
</comment>
<dbReference type="PANTHER" id="PTHR46623">
    <property type="entry name" value="CARBOXYMETHYLENEBUTENOLIDASE-RELATED"/>
    <property type="match status" value="1"/>
</dbReference>
<dbReference type="Proteomes" id="UP000235703">
    <property type="component" value="Unassembled WGS sequence"/>
</dbReference>
<dbReference type="InterPro" id="IPR002925">
    <property type="entry name" value="Dienelactn_hydro"/>
</dbReference>
<name>A0A2N6PG21_9MICO</name>
<dbReference type="OrthoDB" id="2834584at2"/>
<evidence type="ECO:0000259" key="1">
    <source>
        <dbReference type="Pfam" id="PF01738"/>
    </source>
</evidence>
<dbReference type="AlphaFoldDB" id="A0A2N6PG21"/>
<dbReference type="GO" id="GO:0016787">
    <property type="term" value="F:hydrolase activity"/>
    <property type="evidence" value="ECO:0007669"/>
    <property type="project" value="UniProtKB-KW"/>
</dbReference>
<accession>A0A2N6PG21</accession>
<dbReference type="EMBL" id="PNFZ01000005">
    <property type="protein sequence ID" value="PMB97624.1"/>
    <property type="molecule type" value="Genomic_DNA"/>
</dbReference>
<dbReference type="SUPFAM" id="SSF53474">
    <property type="entry name" value="alpha/beta-Hydrolases"/>
    <property type="match status" value="1"/>
</dbReference>
<proteinExistence type="predicted"/>
<dbReference type="InterPro" id="IPR051049">
    <property type="entry name" value="Dienelactone_hydrolase-like"/>
</dbReference>
<keyword evidence="2" id="KW-0378">Hydrolase</keyword>